<dbReference type="SUPFAM" id="SSF50129">
    <property type="entry name" value="GroES-like"/>
    <property type="match status" value="1"/>
</dbReference>
<evidence type="ECO:0000313" key="9">
    <source>
        <dbReference type="Proteomes" id="UP001501509"/>
    </source>
</evidence>
<comment type="similarity">
    <text evidence="1 6">Belongs to the zinc-containing alcohol dehydrogenase family.</text>
</comment>
<dbReference type="Pfam" id="PF00107">
    <property type="entry name" value="ADH_zinc_N"/>
    <property type="match status" value="1"/>
</dbReference>
<comment type="cofactor">
    <cofactor evidence="6">
        <name>Zn(2+)</name>
        <dbReference type="ChEBI" id="CHEBI:29105"/>
    </cofactor>
</comment>
<dbReference type="InterPro" id="IPR011032">
    <property type="entry name" value="GroES-like_sf"/>
</dbReference>
<keyword evidence="5" id="KW-0520">NAD</keyword>
<evidence type="ECO:0000256" key="1">
    <source>
        <dbReference type="ARBA" id="ARBA00008072"/>
    </source>
</evidence>
<dbReference type="Gene3D" id="3.40.50.720">
    <property type="entry name" value="NAD(P)-binding Rossmann-like Domain"/>
    <property type="match status" value="1"/>
</dbReference>
<evidence type="ECO:0000256" key="3">
    <source>
        <dbReference type="ARBA" id="ARBA00022833"/>
    </source>
</evidence>
<feature type="domain" description="Enoyl reductase (ER)" evidence="7">
    <location>
        <begin position="10"/>
        <end position="359"/>
    </location>
</feature>
<gene>
    <name evidence="8" type="ORF">GCM10010411_38560</name>
</gene>
<keyword evidence="9" id="KW-1185">Reference proteome</keyword>
<keyword evidence="4" id="KW-0560">Oxidoreductase</keyword>
<evidence type="ECO:0000256" key="5">
    <source>
        <dbReference type="ARBA" id="ARBA00023027"/>
    </source>
</evidence>
<evidence type="ECO:0000313" key="8">
    <source>
        <dbReference type="EMBL" id="GAA2601217.1"/>
    </source>
</evidence>
<evidence type="ECO:0000256" key="4">
    <source>
        <dbReference type="ARBA" id="ARBA00023002"/>
    </source>
</evidence>
<dbReference type="SMART" id="SM00829">
    <property type="entry name" value="PKS_ER"/>
    <property type="match status" value="1"/>
</dbReference>
<sequence>MRGAVLHTPGDDAKLDLRDDLTLAGPDAGEVRIRIRAAGVCHSDLSAMAGILPTSVPAVLGHEAAGEVVEVGEGVTSVAPGDHVIISFVPACRHCPDCLGGQPYLCMSGIGDAFAKAPFRYAETDVFRMAGCGAWAEETVVPATAAIKVDPDVPFDLAAMMSCGITTGVGAALNTAKVRPGSSVVVIGAGGIGLAVVQGAKIAGAATIVAVDPLEAKHETALRFGATHATTPDGLAALQAELTAGRGFDYAFEAVGRSATLTAAWEAARRGGDVVLVGAGAADDQWQADMFSLLFLGKNLLSSMYGTADIERDTRRWTDLWRRGRLDLAGVISDRIRFEDLNDAVDALRSGTALRQVVLFDE</sequence>
<dbReference type="PANTHER" id="PTHR43880">
    <property type="entry name" value="ALCOHOL DEHYDROGENASE"/>
    <property type="match status" value="1"/>
</dbReference>
<dbReference type="EMBL" id="BAAATD010000005">
    <property type="protein sequence ID" value="GAA2601217.1"/>
    <property type="molecule type" value="Genomic_DNA"/>
</dbReference>
<dbReference type="InterPro" id="IPR013154">
    <property type="entry name" value="ADH-like_N"/>
</dbReference>
<dbReference type="Proteomes" id="UP001501509">
    <property type="component" value="Unassembled WGS sequence"/>
</dbReference>
<name>A0ABN3PT23_9ACTN</name>
<dbReference type="InterPro" id="IPR013149">
    <property type="entry name" value="ADH-like_C"/>
</dbReference>
<protein>
    <submittedName>
        <fullName evidence="8">Alcohol dehydrogenase catalytic domain-containing protein</fullName>
    </submittedName>
</protein>
<keyword evidence="2 6" id="KW-0479">Metal-binding</keyword>
<evidence type="ECO:0000259" key="7">
    <source>
        <dbReference type="SMART" id="SM00829"/>
    </source>
</evidence>
<dbReference type="SUPFAM" id="SSF51735">
    <property type="entry name" value="NAD(P)-binding Rossmann-fold domains"/>
    <property type="match status" value="1"/>
</dbReference>
<reference evidence="8 9" key="1">
    <citation type="journal article" date="2019" name="Int. J. Syst. Evol. Microbiol.">
        <title>The Global Catalogue of Microorganisms (GCM) 10K type strain sequencing project: providing services to taxonomists for standard genome sequencing and annotation.</title>
        <authorList>
            <consortium name="The Broad Institute Genomics Platform"/>
            <consortium name="The Broad Institute Genome Sequencing Center for Infectious Disease"/>
            <person name="Wu L."/>
            <person name="Ma J."/>
        </authorList>
    </citation>
    <scope>NUCLEOTIDE SEQUENCE [LARGE SCALE GENOMIC DNA]</scope>
    <source>
        <strain evidence="8 9">JCM 6833</strain>
    </source>
</reference>
<proteinExistence type="inferred from homology"/>
<dbReference type="Pfam" id="PF08240">
    <property type="entry name" value="ADH_N"/>
    <property type="match status" value="1"/>
</dbReference>
<dbReference type="InterPro" id="IPR036291">
    <property type="entry name" value="NAD(P)-bd_dom_sf"/>
</dbReference>
<dbReference type="InterPro" id="IPR002328">
    <property type="entry name" value="ADH_Zn_CS"/>
</dbReference>
<evidence type="ECO:0000256" key="6">
    <source>
        <dbReference type="RuleBase" id="RU361277"/>
    </source>
</evidence>
<organism evidence="8 9">
    <name type="scientific">Actinomadura fulvescens</name>
    <dbReference type="NCBI Taxonomy" id="46160"/>
    <lineage>
        <taxon>Bacteria</taxon>
        <taxon>Bacillati</taxon>
        <taxon>Actinomycetota</taxon>
        <taxon>Actinomycetes</taxon>
        <taxon>Streptosporangiales</taxon>
        <taxon>Thermomonosporaceae</taxon>
        <taxon>Actinomadura</taxon>
    </lineage>
</organism>
<dbReference type="InterPro" id="IPR020843">
    <property type="entry name" value="ER"/>
</dbReference>
<dbReference type="PANTHER" id="PTHR43880:SF12">
    <property type="entry name" value="ALCOHOL DEHYDROGENASE CLASS-3"/>
    <property type="match status" value="1"/>
</dbReference>
<dbReference type="PROSITE" id="PS00059">
    <property type="entry name" value="ADH_ZINC"/>
    <property type="match status" value="1"/>
</dbReference>
<dbReference type="Gene3D" id="3.90.180.10">
    <property type="entry name" value="Medium-chain alcohol dehydrogenases, catalytic domain"/>
    <property type="match status" value="1"/>
</dbReference>
<keyword evidence="3 6" id="KW-0862">Zinc</keyword>
<evidence type="ECO:0000256" key="2">
    <source>
        <dbReference type="ARBA" id="ARBA00022723"/>
    </source>
</evidence>
<dbReference type="RefSeq" id="WP_344542698.1">
    <property type="nucleotide sequence ID" value="NZ_BAAATD010000005.1"/>
</dbReference>
<comment type="caution">
    <text evidence="8">The sequence shown here is derived from an EMBL/GenBank/DDBJ whole genome shotgun (WGS) entry which is preliminary data.</text>
</comment>
<accession>A0ABN3PT23</accession>